<evidence type="ECO:0000313" key="12">
    <source>
        <dbReference type="EMBL" id="OGG74152.1"/>
    </source>
</evidence>
<dbReference type="Pfam" id="PF02096">
    <property type="entry name" value="60KD_IMP"/>
    <property type="match status" value="1"/>
</dbReference>
<evidence type="ECO:0000256" key="9">
    <source>
        <dbReference type="RuleBase" id="RU003945"/>
    </source>
</evidence>
<accession>A0A1F6ELF2</accession>
<proteinExistence type="inferred from homology"/>
<dbReference type="GO" id="GO:0051205">
    <property type="term" value="P:protein insertion into membrane"/>
    <property type="evidence" value="ECO:0007669"/>
    <property type="project" value="TreeGrafter"/>
</dbReference>
<evidence type="ECO:0000256" key="6">
    <source>
        <dbReference type="ARBA" id="ARBA00022989"/>
    </source>
</evidence>
<dbReference type="GO" id="GO:0015031">
    <property type="term" value="P:protein transport"/>
    <property type="evidence" value="ECO:0007669"/>
    <property type="project" value="UniProtKB-KW"/>
</dbReference>
<dbReference type="GO" id="GO:0005886">
    <property type="term" value="C:plasma membrane"/>
    <property type="evidence" value="ECO:0007669"/>
    <property type="project" value="UniProtKB-SubCell"/>
</dbReference>
<keyword evidence="5" id="KW-0653">Protein transport</keyword>
<evidence type="ECO:0000313" key="13">
    <source>
        <dbReference type="Proteomes" id="UP000178427"/>
    </source>
</evidence>
<evidence type="ECO:0000256" key="5">
    <source>
        <dbReference type="ARBA" id="ARBA00022927"/>
    </source>
</evidence>
<sequence>MISTLFHTAIYDPLYNGLIFLVGIIPTHDVGLAVILLTIVVRFVLFPLSRRAIETQVAMKKVAPEVEKIKEQYKNNREEQGKAIFALYKERGVHPFASIGLLLAQLPVLFALYWIFAVGGLPEIHPNLLYSFVSPPPVVNMEFLGILNMAGHSLFLGVLAAAAQFAYTRLSMGPREKKSAVQGGSFSTDLARSFDLQARYMLPATFIVLSYFVPNAAMLYLVTSNMFMVGQELFSGRRF</sequence>
<feature type="transmembrane region" description="Helical" evidence="10">
    <location>
        <begin position="20"/>
        <end position="45"/>
    </location>
</feature>
<keyword evidence="7 10" id="KW-0472">Membrane</keyword>
<keyword evidence="4 9" id="KW-0812">Transmembrane</keyword>
<keyword evidence="2" id="KW-0813">Transport</keyword>
<dbReference type="AlphaFoldDB" id="A0A1F6ELF2"/>
<dbReference type="Proteomes" id="UP000178427">
    <property type="component" value="Unassembled WGS sequence"/>
</dbReference>
<dbReference type="InterPro" id="IPR047196">
    <property type="entry name" value="YidC_ALB_C"/>
</dbReference>
<dbReference type="PANTHER" id="PTHR12428:SF65">
    <property type="entry name" value="CYTOCHROME C OXIDASE ASSEMBLY PROTEIN COX18, MITOCHONDRIAL"/>
    <property type="match status" value="1"/>
</dbReference>
<evidence type="ECO:0000256" key="8">
    <source>
        <dbReference type="ARBA" id="ARBA00023186"/>
    </source>
</evidence>
<evidence type="ECO:0000259" key="11">
    <source>
        <dbReference type="Pfam" id="PF02096"/>
    </source>
</evidence>
<evidence type="ECO:0000256" key="2">
    <source>
        <dbReference type="ARBA" id="ARBA00022448"/>
    </source>
</evidence>
<feature type="domain" description="Membrane insertase YidC/Oxa/ALB C-terminal" evidence="11">
    <location>
        <begin position="31"/>
        <end position="234"/>
    </location>
</feature>
<dbReference type="GO" id="GO:0032977">
    <property type="term" value="F:membrane insertase activity"/>
    <property type="evidence" value="ECO:0007669"/>
    <property type="project" value="InterPro"/>
</dbReference>
<dbReference type="STRING" id="1798513.A3A40_03250"/>
<dbReference type="NCBIfam" id="TIGR03592">
    <property type="entry name" value="yidC_oxa1_cterm"/>
    <property type="match status" value="1"/>
</dbReference>
<evidence type="ECO:0000256" key="3">
    <source>
        <dbReference type="ARBA" id="ARBA00022475"/>
    </source>
</evidence>
<comment type="subcellular location">
    <subcellularLocation>
        <location evidence="1">Cell membrane</location>
        <topology evidence="1">Multi-pass membrane protein</topology>
    </subcellularLocation>
    <subcellularLocation>
        <location evidence="9">Membrane</location>
        <topology evidence="9">Multi-pass membrane protein</topology>
    </subcellularLocation>
</comment>
<name>A0A1F6ELF2_9BACT</name>
<gene>
    <name evidence="12" type="ORF">A3A40_03250</name>
</gene>
<evidence type="ECO:0000256" key="7">
    <source>
        <dbReference type="ARBA" id="ARBA00023136"/>
    </source>
</evidence>
<reference evidence="12 13" key="1">
    <citation type="journal article" date="2016" name="Nat. Commun.">
        <title>Thousands of microbial genomes shed light on interconnected biogeochemical processes in an aquifer system.</title>
        <authorList>
            <person name="Anantharaman K."/>
            <person name="Brown C.T."/>
            <person name="Hug L.A."/>
            <person name="Sharon I."/>
            <person name="Castelle C.J."/>
            <person name="Probst A.J."/>
            <person name="Thomas B.C."/>
            <person name="Singh A."/>
            <person name="Wilkins M.J."/>
            <person name="Karaoz U."/>
            <person name="Brodie E.L."/>
            <person name="Williams K.H."/>
            <person name="Hubbard S.S."/>
            <person name="Banfield J.F."/>
        </authorList>
    </citation>
    <scope>NUCLEOTIDE SEQUENCE [LARGE SCALE GENOMIC DNA]</scope>
</reference>
<feature type="transmembrane region" description="Helical" evidence="10">
    <location>
        <begin position="200"/>
        <end position="222"/>
    </location>
</feature>
<feature type="transmembrane region" description="Helical" evidence="10">
    <location>
        <begin position="143"/>
        <end position="167"/>
    </location>
</feature>
<dbReference type="InterPro" id="IPR001708">
    <property type="entry name" value="YidC/ALB3/OXA1/COX18"/>
</dbReference>
<evidence type="ECO:0000256" key="1">
    <source>
        <dbReference type="ARBA" id="ARBA00004651"/>
    </source>
</evidence>
<dbReference type="CDD" id="cd20070">
    <property type="entry name" value="5TM_YidC_Alb3"/>
    <property type="match status" value="1"/>
</dbReference>
<dbReference type="EMBL" id="MFMA01000005">
    <property type="protein sequence ID" value="OGG74152.1"/>
    <property type="molecule type" value="Genomic_DNA"/>
</dbReference>
<keyword evidence="6 10" id="KW-1133">Transmembrane helix</keyword>
<comment type="similarity">
    <text evidence="9">Belongs to the OXA1/ALB3/YidC family.</text>
</comment>
<organism evidence="12 13">
    <name type="scientific">Candidatus Kaiserbacteria bacterium RIFCSPLOWO2_01_FULL_54_20</name>
    <dbReference type="NCBI Taxonomy" id="1798513"/>
    <lineage>
        <taxon>Bacteria</taxon>
        <taxon>Candidatus Kaiseribacteriota</taxon>
    </lineage>
</organism>
<dbReference type="PANTHER" id="PTHR12428">
    <property type="entry name" value="OXA1"/>
    <property type="match status" value="1"/>
</dbReference>
<evidence type="ECO:0000256" key="4">
    <source>
        <dbReference type="ARBA" id="ARBA00022692"/>
    </source>
</evidence>
<dbReference type="InterPro" id="IPR028055">
    <property type="entry name" value="YidC/Oxa/ALB_C"/>
</dbReference>
<protein>
    <recommendedName>
        <fullName evidence="11">Membrane insertase YidC/Oxa/ALB C-terminal domain-containing protein</fullName>
    </recommendedName>
</protein>
<feature type="transmembrane region" description="Helical" evidence="10">
    <location>
        <begin position="96"/>
        <end position="116"/>
    </location>
</feature>
<evidence type="ECO:0000256" key="10">
    <source>
        <dbReference type="SAM" id="Phobius"/>
    </source>
</evidence>
<comment type="caution">
    <text evidence="12">The sequence shown here is derived from an EMBL/GenBank/DDBJ whole genome shotgun (WGS) entry which is preliminary data.</text>
</comment>
<keyword evidence="8" id="KW-0143">Chaperone</keyword>
<keyword evidence="3" id="KW-1003">Cell membrane</keyword>